<comment type="subcellular location">
    <subcellularLocation>
        <location evidence="1">Golgi apparatus membrane</location>
        <topology evidence="1">Single-pass type II membrane protein</topology>
    </subcellularLocation>
</comment>
<protein>
    <recommendedName>
        <fullName evidence="5">guanosine-diphosphatase</fullName>
        <ecNumber evidence="5">3.6.1.42</ecNumber>
    </recommendedName>
</protein>
<evidence type="ECO:0000256" key="7">
    <source>
        <dbReference type="PIRSR" id="PIRSR600407-2"/>
    </source>
</evidence>
<dbReference type="OrthoDB" id="6372431at2759"/>
<feature type="active site" description="Proton acceptor" evidence="6">
    <location>
        <position position="273"/>
    </location>
</feature>
<dbReference type="VEuPathDB" id="FungiDB:PV06_10600"/>
<sequence>MSSSKSSDRAGIWSYVPFGSSPRRRSVSSGLPLRHSANGSADNNNTPWDPFEKSGRQTRGSSGGIGGQKFNLESLQQAWMTQSRQARYLKTGGVLALILFLYLFLSGGGSGYGSRTSNIYTPENSPTTKCTKPHDLSKPLVQYAIMIDAGSTGSRIHVYKFNNCGPTPELENEEFKMTEKKPGGSGLSSFKTDAEGAAKSLDPLMQVALDSVPKEYKSCTPIAVKATAGLRLLGDEMSEKILSAVRTRLETVYPFPVVSKEKGGVEIMKGEDEGVFAWITTNYLLGKIGGPDETPTAAVFDLGGGSTQIVFQPTFKNSPHGGMPPKMAEGDHKYNLRFGGREFELYQHSHLGYGLMSARKALHASVLDKMHKQNPSSKEWLSKPIPNHCITPGSQKKVDVTMPDDHALAGDHTVIMEGPKDALPAQCRALAEGILYKDKECSVAPCSFNGVHQPSLEKTFSREDVYIFSYFYDRTHDLGMPESFTLRELHDLTDRVCGGEKHWDAFTSIEGALADLRDRPEWCLDLNFMTALLHTGYEMPIDREVKIAKKIKGNELGWCLGASLPLLEPGSGWECRIQEVVS</sequence>
<dbReference type="GO" id="GO:0006487">
    <property type="term" value="P:protein N-linked glycosylation"/>
    <property type="evidence" value="ECO:0007669"/>
    <property type="project" value="TreeGrafter"/>
</dbReference>
<dbReference type="GO" id="GO:0005524">
    <property type="term" value="F:ATP binding"/>
    <property type="evidence" value="ECO:0007669"/>
    <property type="project" value="UniProtKB-KW"/>
</dbReference>
<feature type="transmembrane region" description="Helical" evidence="10">
    <location>
        <begin position="88"/>
        <end position="105"/>
    </location>
</feature>
<dbReference type="EMBL" id="KN847345">
    <property type="protein sequence ID" value="KIW37258.1"/>
    <property type="molecule type" value="Genomic_DNA"/>
</dbReference>
<keyword evidence="7" id="KW-0547">Nucleotide-binding</keyword>
<keyword evidence="10" id="KW-0472">Membrane</keyword>
<comment type="function">
    <text evidence="4">After transfer of sugars to endogenous macromolecular acceptors, the enzyme converts nucleoside diphosphates to nucleoside monophosphates which in turn exit the Golgi lumen in a coupled antiporter reaction, allowing entry of additional nucleotide sugar from the cytosol.</text>
</comment>
<dbReference type="Gene3D" id="3.30.420.150">
    <property type="entry name" value="Exopolyphosphatase. Domain 2"/>
    <property type="match status" value="1"/>
</dbReference>
<keyword evidence="10" id="KW-1133">Transmembrane helix</keyword>
<evidence type="ECO:0000313" key="12">
    <source>
        <dbReference type="Proteomes" id="UP000053342"/>
    </source>
</evidence>
<dbReference type="PROSITE" id="PS01238">
    <property type="entry name" value="GDA1_CD39_NTPASE"/>
    <property type="match status" value="1"/>
</dbReference>
<feature type="compositionally biased region" description="Polar residues" evidence="9">
    <location>
        <begin position="37"/>
        <end position="47"/>
    </location>
</feature>
<evidence type="ECO:0000256" key="10">
    <source>
        <dbReference type="SAM" id="Phobius"/>
    </source>
</evidence>
<dbReference type="InterPro" id="IPR000407">
    <property type="entry name" value="GDA1_CD39_NTPase"/>
</dbReference>
<dbReference type="RefSeq" id="XP_016257474.1">
    <property type="nucleotide sequence ID" value="XM_016412166.1"/>
</dbReference>
<keyword evidence="3 8" id="KW-0378">Hydrolase</keyword>
<dbReference type="PANTHER" id="PTHR11782:SF83">
    <property type="entry name" value="GUANOSINE-DIPHOSPHATASE"/>
    <property type="match status" value="1"/>
</dbReference>
<evidence type="ECO:0000313" key="11">
    <source>
        <dbReference type="EMBL" id="KIW37258.1"/>
    </source>
</evidence>
<dbReference type="PANTHER" id="PTHR11782">
    <property type="entry name" value="ADENOSINE/GUANOSINE DIPHOSPHATASE"/>
    <property type="match status" value="1"/>
</dbReference>
<gene>
    <name evidence="11" type="ORF">PV06_10600</name>
</gene>
<evidence type="ECO:0000256" key="6">
    <source>
        <dbReference type="PIRSR" id="PIRSR600407-1"/>
    </source>
</evidence>
<dbReference type="GO" id="GO:0009134">
    <property type="term" value="P:nucleoside diphosphate catabolic process"/>
    <property type="evidence" value="ECO:0007669"/>
    <property type="project" value="TreeGrafter"/>
</dbReference>
<dbReference type="GeneID" id="27362674"/>
<name>A0A0D2D1R9_9EURO</name>
<comment type="similarity">
    <text evidence="2 8">Belongs to the GDA1/CD39 NTPase family.</text>
</comment>
<dbReference type="GO" id="GO:0000139">
    <property type="term" value="C:Golgi membrane"/>
    <property type="evidence" value="ECO:0007669"/>
    <property type="project" value="UniProtKB-SubCell"/>
</dbReference>
<dbReference type="AlphaFoldDB" id="A0A0D2D1R9"/>
<evidence type="ECO:0000256" key="3">
    <source>
        <dbReference type="ARBA" id="ARBA00022801"/>
    </source>
</evidence>
<dbReference type="CDD" id="cd24040">
    <property type="entry name" value="ASKHA_NBD_GDA1"/>
    <property type="match status" value="1"/>
</dbReference>
<dbReference type="GO" id="GO:0004382">
    <property type="term" value="F:GDP phosphatase activity"/>
    <property type="evidence" value="ECO:0007669"/>
    <property type="project" value="UniProtKB-EC"/>
</dbReference>
<evidence type="ECO:0000256" key="8">
    <source>
        <dbReference type="RuleBase" id="RU003833"/>
    </source>
</evidence>
<dbReference type="HOGENOM" id="CLU_010246_4_0_1"/>
<proteinExistence type="inferred from homology"/>
<keyword evidence="7" id="KW-0067">ATP-binding</keyword>
<dbReference type="GO" id="GO:0017111">
    <property type="term" value="F:ribonucleoside triphosphate phosphatase activity"/>
    <property type="evidence" value="ECO:0007669"/>
    <property type="project" value="TreeGrafter"/>
</dbReference>
<evidence type="ECO:0000256" key="1">
    <source>
        <dbReference type="ARBA" id="ARBA00004323"/>
    </source>
</evidence>
<feature type="binding site" evidence="7">
    <location>
        <begin position="304"/>
        <end position="308"/>
    </location>
    <ligand>
        <name>ATP</name>
        <dbReference type="ChEBI" id="CHEBI:30616"/>
    </ligand>
</feature>
<feature type="region of interest" description="Disordered" evidence="9">
    <location>
        <begin position="1"/>
        <end position="67"/>
    </location>
</feature>
<dbReference type="Pfam" id="PF01150">
    <property type="entry name" value="GDA1_CD39"/>
    <property type="match status" value="1"/>
</dbReference>
<evidence type="ECO:0000256" key="2">
    <source>
        <dbReference type="ARBA" id="ARBA00009283"/>
    </source>
</evidence>
<reference evidence="11 12" key="1">
    <citation type="submission" date="2015-01" db="EMBL/GenBank/DDBJ databases">
        <title>The Genome Sequence of Exophiala oligosperma CBS72588.</title>
        <authorList>
            <consortium name="The Broad Institute Genomics Platform"/>
            <person name="Cuomo C."/>
            <person name="de Hoog S."/>
            <person name="Gorbushina A."/>
            <person name="Stielow B."/>
            <person name="Teixiera M."/>
            <person name="Abouelleil A."/>
            <person name="Chapman S.B."/>
            <person name="Priest M."/>
            <person name="Young S.K."/>
            <person name="Wortman J."/>
            <person name="Nusbaum C."/>
            <person name="Birren B."/>
        </authorList>
    </citation>
    <scope>NUCLEOTIDE SEQUENCE [LARGE SCALE GENOMIC DNA]</scope>
    <source>
        <strain evidence="11 12">CBS 72588</strain>
    </source>
</reference>
<keyword evidence="12" id="KW-1185">Reference proteome</keyword>
<evidence type="ECO:0000256" key="9">
    <source>
        <dbReference type="SAM" id="MobiDB-lite"/>
    </source>
</evidence>
<dbReference type="GO" id="GO:0045134">
    <property type="term" value="F:UDP phosphatase activity"/>
    <property type="evidence" value="ECO:0007669"/>
    <property type="project" value="TreeGrafter"/>
</dbReference>
<organism evidence="11 12">
    <name type="scientific">Exophiala oligosperma</name>
    <dbReference type="NCBI Taxonomy" id="215243"/>
    <lineage>
        <taxon>Eukaryota</taxon>
        <taxon>Fungi</taxon>
        <taxon>Dikarya</taxon>
        <taxon>Ascomycota</taxon>
        <taxon>Pezizomycotina</taxon>
        <taxon>Eurotiomycetes</taxon>
        <taxon>Chaetothyriomycetidae</taxon>
        <taxon>Chaetothyriales</taxon>
        <taxon>Herpotrichiellaceae</taxon>
        <taxon>Exophiala</taxon>
    </lineage>
</organism>
<dbReference type="Gene3D" id="3.30.420.40">
    <property type="match status" value="1"/>
</dbReference>
<dbReference type="STRING" id="215243.A0A0D2D1R9"/>
<dbReference type="Proteomes" id="UP000053342">
    <property type="component" value="Unassembled WGS sequence"/>
</dbReference>
<evidence type="ECO:0000256" key="4">
    <source>
        <dbReference type="ARBA" id="ARBA00037742"/>
    </source>
</evidence>
<keyword evidence="10" id="KW-0812">Transmembrane</keyword>
<accession>A0A0D2D1R9</accession>
<dbReference type="EC" id="3.6.1.42" evidence="5"/>
<evidence type="ECO:0000256" key="5">
    <source>
        <dbReference type="ARBA" id="ARBA00038903"/>
    </source>
</evidence>